<feature type="transmembrane region" description="Helical" evidence="6">
    <location>
        <begin position="289"/>
        <end position="312"/>
    </location>
</feature>
<feature type="transmembrane region" description="Helical" evidence="6">
    <location>
        <begin position="174"/>
        <end position="196"/>
    </location>
</feature>
<evidence type="ECO:0000256" key="1">
    <source>
        <dbReference type="ARBA" id="ARBA00004651"/>
    </source>
</evidence>
<reference evidence="7 8" key="1">
    <citation type="submission" date="2024-09" db="EMBL/GenBank/DDBJ databases">
        <authorList>
            <person name="Sun Q."/>
            <person name="Mori K."/>
        </authorList>
    </citation>
    <scope>NUCLEOTIDE SEQUENCE [LARGE SCALE GENOMIC DNA]</scope>
    <source>
        <strain evidence="7 8">NCAIM B.02481</strain>
    </source>
</reference>
<feature type="transmembrane region" description="Helical" evidence="6">
    <location>
        <begin position="57"/>
        <end position="75"/>
    </location>
</feature>
<keyword evidence="8" id="KW-1185">Reference proteome</keyword>
<feature type="transmembrane region" description="Helical" evidence="6">
    <location>
        <begin position="258"/>
        <end position="277"/>
    </location>
</feature>
<dbReference type="InterPro" id="IPR002797">
    <property type="entry name" value="Polysacc_synth"/>
</dbReference>
<proteinExistence type="predicted"/>
<feature type="transmembrane region" description="Helical" evidence="6">
    <location>
        <begin position="148"/>
        <end position="168"/>
    </location>
</feature>
<dbReference type="Proteomes" id="UP001589832">
    <property type="component" value="Unassembled WGS sequence"/>
</dbReference>
<organism evidence="7 8">
    <name type="scientific">Winogradskyella pulchriflava</name>
    <dbReference type="NCBI Taxonomy" id="1110688"/>
    <lineage>
        <taxon>Bacteria</taxon>
        <taxon>Pseudomonadati</taxon>
        <taxon>Bacteroidota</taxon>
        <taxon>Flavobacteriia</taxon>
        <taxon>Flavobacteriales</taxon>
        <taxon>Flavobacteriaceae</taxon>
        <taxon>Winogradskyella</taxon>
    </lineage>
</organism>
<feature type="transmembrane region" description="Helical" evidence="6">
    <location>
        <begin position="121"/>
        <end position="141"/>
    </location>
</feature>
<evidence type="ECO:0000256" key="4">
    <source>
        <dbReference type="ARBA" id="ARBA00022989"/>
    </source>
</evidence>
<sequence length="414" mass="47870">MLNFSKDNSIILKNLSFLTILRGFNIGIKFFLVAYLVRVLGEINYGIYTWTDSVIQYFLVFINFGFNVYAAKYIVDNKESKSKLNKIISSIFIIKMMLFFASFFILFLLSHLNVFLPFREYLFLLLLIGIGDVFFPIWYFQGIEKLNIATYITVFSRLLLVLGTFFLVTSTNDLNVYILVMVSSNVIMGLLGYATLVRHYNFSFIWVGFNMIKRFFREAHMFFLGGFLSLTFNFLSIFLIGIYYTMDYVTGFDVALKIVLVCIVPFDMLQQAVFPTISRNKNKKVLKKLIIISIFVGLIFTIVLNVFSHELLTLFGGDGMDSYNDVLKTLSPIPPIVALSFMLGTCTLVAFNYNREFNQSLIIASLIYILIIIILLIIDKMTFWNLVYLRVFSDIVLVCIRLYFTLKNKILTTN</sequence>
<evidence type="ECO:0000256" key="3">
    <source>
        <dbReference type="ARBA" id="ARBA00022692"/>
    </source>
</evidence>
<evidence type="ECO:0000256" key="6">
    <source>
        <dbReference type="SAM" id="Phobius"/>
    </source>
</evidence>
<protein>
    <submittedName>
        <fullName evidence="7">Oligosaccharide flippase family protein</fullName>
    </submittedName>
</protein>
<feature type="transmembrane region" description="Helical" evidence="6">
    <location>
        <begin position="384"/>
        <end position="404"/>
    </location>
</feature>
<keyword evidence="5 6" id="KW-0472">Membrane</keyword>
<evidence type="ECO:0000313" key="8">
    <source>
        <dbReference type="Proteomes" id="UP001589832"/>
    </source>
</evidence>
<feature type="transmembrane region" description="Helical" evidence="6">
    <location>
        <begin position="87"/>
        <end position="109"/>
    </location>
</feature>
<evidence type="ECO:0000256" key="2">
    <source>
        <dbReference type="ARBA" id="ARBA00022475"/>
    </source>
</evidence>
<feature type="transmembrane region" description="Helical" evidence="6">
    <location>
        <begin position="360"/>
        <end position="378"/>
    </location>
</feature>
<comment type="caution">
    <text evidence="7">The sequence shown here is derived from an EMBL/GenBank/DDBJ whole genome shotgun (WGS) entry which is preliminary data.</text>
</comment>
<comment type="subcellular location">
    <subcellularLocation>
        <location evidence="1">Cell membrane</location>
        <topology evidence="1">Multi-pass membrane protein</topology>
    </subcellularLocation>
</comment>
<accession>A0ABV6Q585</accession>
<name>A0ABV6Q585_9FLAO</name>
<evidence type="ECO:0000256" key="5">
    <source>
        <dbReference type="ARBA" id="ARBA00023136"/>
    </source>
</evidence>
<feature type="transmembrane region" description="Helical" evidence="6">
    <location>
        <begin position="221"/>
        <end position="246"/>
    </location>
</feature>
<keyword evidence="2" id="KW-1003">Cell membrane</keyword>
<dbReference type="Pfam" id="PF01943">
    <property type="entry name" value="Polysacc_synt"/>
    <property type="match status" value="1"/>
</dbReference>
<dbReference type="PANTHER" id="PTHR30250:SF11">
    <property type="entry name" value="O-ANTIGEN TRANSPORTER-RELATED"/>
    <property type="match status" value="1"/>
</dbReference>
<feature type="transmembrane region" description="Helical" evidence="6">
    <location>
        <begin position="12"/>
        <end position="37"/>
    </location>
</feature>
<feature type="transmembrane region" description="Helical" evidence="6">
    <location>
        <begin position="332"/>
        <end position="353"/>
    </location>
</feature>
<dbReference type="RefSeq" id="WP_386059170.1">
    <property type="nucleotide sequence ID" value="NZ_JBHLTQ010000001.1"/>
</dbReference>
<keyword evidence="4 6" id="KW-1133">Transmembrane helix</keyword>
<keyword evidence="3 6" id="KW-0812">Transmembrane</keyword>
<evidence type="ECO:0000313" key="7">
    <source>
        <dbReference type="EMBL" id="MFC0603409.1"/>
    </source>
</evidence>
<gene>
    <name evidence="7" type="ORF">ACFFGA_02505</name>
</gene>
<dbReference type="PANTHER" id="PTHR30250">
    <property type="entry name" value="PST FAMILY PREDICTED COLANIC ACID TRANSPORTER"/>
    <property type="match status" value="1"/>
</dbReference>
<dbReference type="EMBL" id="JBHLTQ010000001">
    <property type="protein sequence ID" value="MFC0603409.1"/>
    <property type="molecule type" value="Genomic_DNA"/>
</dbReference>
<dbReference type="InterPro" id="IPR050833">
    <property type="entry name" value="Poly_Biosynth_Transport"/>
</dbReference>